<dbReference type="CDD" id="cd08177">
    <property type="entry name" value="MAR"/>
    <property type="match status" value="1"/>
</dbReference>
<dbReference type="PANTHER" id="PTHR11496:SF105">
    <property type="entry name" value="REDUCTASE, PUTATIVE (AFU_ORTHOLOGUE AFUA_6G07090)-RELATED"/>
    <property type="match status" value="1"/>
</dbReference>
<dbReference type="InterPro" id="IPR039697">
    <property type="entry name" value="Alcohol_dehydrogenase_Fe"/>
</dbReference>
<evidence type="ECO:0000256" key="2">
    <source>
        <dbReference type="ARBA" id="ARBA00023027"/>
    </source>
</evidence>
<feature type="domain" description="Alcohol dehydrogenase iron-type/glycerol dehydrogenase GldA" evidence="3">
    <location>
        <begin position="30"/>
        <end position="177"/>
    </location>
</feature>
<accession>A0A4S9AWS5</accession>
<dbReference type="GO" id="GO:0005739">
    <property type="term" value="C:mitochondrion"/>
    <property type="evidence" value="ECO:0007669"/>
    <property type="project" value="TreeGrafter"/>
</dbReference>
<sequence>MHLFPTSSTSRRDKKLYHSNMNSFEYNINPSRVVFGSKSINKLPDEIKRLESSSPIILTSKGNSGKSHGELLAKVLEDASITPAGILNVAVMHTPTSVTEQALHSLKSQDADCIISIGGGSVVGLGKALSIRTGLKHICLPTTYSGSEMTPILGETDNGKKVTRSDPKILPDTVIYDVDLTLSLPVAICLTSGVNAIAHAVESLYAKNANPITNMLALEGVKTLAEALPAIVQDPTDRSARDKAQYGAWLCGVCLGSSAMALHHKLCHTLGGSFGLPHAETHTIVLPHALSYNAPAIPEQMEKMASVLPDSEGDAIKGLNVLLEKLGVSRALKDYGMKEEDVDKATEIAMGVQYANPRAMEKDGIRELIRRAWAGDVARADL</sequence>
<dbReference type="Gene3D" id="3.40.50.1970">
    <property type="match status" value="1"/>
</dbReference>
<dbReference type="GO" id="GO:0004022">
    <property type="term" value="F:alcohol dehydrogenase (NAD+) activity"/>
    <property type="evidence" value="ECO:0007669"/>
    <property type="project" value="TreeGrafter"/>
</dbReference>
<dbReference type="GO" id="GO:0018506">
    <property type="term" value="F:maleylacetate reductase activity"/>
    <property type="evidence" value="ECO:0007669"/>
    <property type="project" value="InterPro"/>
</dbReference>
<dbReference type="Pfam" id="PF25137">
    <property type="entry name" value="ADH_Fe_C"/>
    <property type="match status" value="1"/>
</dbReference>
<comment type="caution">
    <text evidence="5">The sequence shown here is derived from an EMBL/GenBank/DDBJ whole genome shotgun (WGS) entry which is preliminary data.</text>
</comment>
<proteinExistence type="predicted"/>
<evidence type="ECO:0000259" key="3">
    <source>
        <dbReference type="Pfam" id="PF00465"/>
    </source>
</evidence>
<dbReference type="InterPro" id="IPR001670">
    <property type="entry name" value="ADH_Fe/GldA"/>
</dbReference>
<feature type="domain" description="Fe-containing alcohol dehydrogenase-like C-terminal" evidence="4">
    <location>
        <begin position="191"/>
        <end position="373"/>
    </location>
</feature>
<reference evidence="5 6" key="1">
    <citation type="submission" date="2018-10" db="EMBL/GenBank/DDBJ databases">
        <title>Fifty Aureobasidium pullulans genomes reveal a recombining polyextremotolerant generalist.</title>
        <authorList>
            <person name="Gostincar C."/>
            <person name="Turk M."/>
            <person name="Zajc J."/>
            <person name="Gunde-Cimerman N."/>
        </authorList>
    </citation>
    <scope>NUCLEOTIDE SEQUENCE [LARGE SCALE GENOMIC DNA]</scope>
    <source>
        <strain evidence="5 6">EXF-10507</strain>
    </source>
</reference>
<dbReference type="Pfam" id="PF00465">
    <property type="entry name" value="Fe-ADH"/>
    <property type="match status" value="1"/>
</dbReference>
<dbReference type="SUPFAM" id="SSF56796">
    <property type="entry name" value="Dehydroquinate synthase-like"/>
    <property type="match status" value="1"/>
</dbReference>
<evidence type="ECO:0000256" key="1">
    <source>
        <dbReference type="ARBA" id="ARBA00023002"/>
    </source>
</evidence>
<dbReference type="EMBL" id="QZAR01000232">
    <property type="protein sequence ID" value="THW84266.1"/>
    <property type="molecule type" value="Genomic_DNA"/>
</dbReference>
<evidence type="ECO:0000313" key="6">
    <source>
        <dbReference type="Proteomes" id="UP000304928"/>
    </source>
</evidence>
<organism evidence="5 6">
    <name type="scientific">Aureobasidium pullulans</name>
    <name type="common">Black yeast</name>
    <name type="synonym">Pullularia pullulans</name>
    <dbReference type="NCBI Taxonomy" id="5580"/>
    <lineage>
        <taxon>Eukaryota</taxon>
        <taxon>Fungi</taxon>
        <taxon>Dikarya</taxon>
        <taxon>Ascomycota</taxon>
        <taxon>Pezizomycotina</taxon>
        <taxon>Dothideomycetes</taxon>
        <taxon>Dothideomycetidae</taxon>
        <taxon>Dothideales</taxon>
        <taxon>Saccotheciaceae</taxon>
        <taxon>Aureobasidium</taxon>
    </lineage>
</organism>
<dbReference type="Proteomes" id="UP000304928">
    <property type="component" value="Unassembled WGS sequence"/>
</dbReference>
<dbReference type="AlphaFoldDB" id="A0A4S9AWS5"/>
<name>A0A4S9AWS5_AURPU</name>
<protein>
    <submittedName>
        <fullName evidence="5">Maleylacetate reductase</fullName>
    </submittedName>
</protein>
<gene>
    <name evidence="5" type="ORF">D6D15_08990</name>
</gene>
<keyword evidence="1" id="KW-0560">Oxidoreductase</keyword>
<dbReference type="PANTHER" id="PTHR11496">
    <property type="entry name" value="ALCOHOL DEHYDROGENASE"/>
    <property type="match status" value="1"/>
</dbReference>
<evidence type="ECO:0000313" key="5">
    <source>
        <dbReference type="EMBL" id="THW84266.1"/>
    </source>
</evidence>
<dbReference type="InterPro" id="IPR056798">
    <property type="entry name" value="ADH_Fe_C"/>
</dbReference>
<dbReference type="GO" id="GO:0046872">
    <property type="term" value="F:metal ion binding"/>
    <property type="evidence" value="ECO:0007669"/>
    <property type="project" value="InterPro"/>
</dbReference>
<evidence type="ECO:0000259" key="4">
    <source>
        <dbReference type="Pfam" id="PF25137"/>
    </source>
</evidence>
<dbReference type="Gene3D" id="1.20.1090.10">
    <property type="entry name" value="Dehydroquinate synthase-like - alpha domain"/>
    <property type="match status" value="1"/>
</dbReference>
<keyword evidence="2" id="KW-0520">NAD</keyword>
<dbReference type="InterPro" id="IPR034786">
    <property type="entry name" value="MAR"/>
</dbReference>